<gene>
    <name evidence="1" type="primary">aceE</name>
    <name evidence="1" type="ORF">NVV43_27455</name>
</gene>
<comment type="caution">
    <text evidence="1">The sequence shown here is derived from an EMBL/GenBank/DDBJ whole genome shotgun (WGS) entry which is preliminary data.</text>
</comment>
<dbReference type="PANTHER" id="PTHR43825:SF3">
    <property type="entry name" value="PYRUVATE DEHYDROGENASE E1 COMPONENT"/>
    <property type="match status" value="1"/>
</dbReference>
<feature type="non-terminal residue" evidence="1">
    <location>
        <position position="73"/>
    </location>
</feature>
<dbReference type="PANTHER" id="PTHR43825">
    <property type="entry name" value="PYRUVATE DEHYDROGENASE E1 COMPONENT"/>
    <property type="match status" value="1"/>
</dbReference>
<sequence length="73" mass="7775">MAATDWMKALPDLVRPWIDAPFVTLGTDGFGRSDTRENLRAYFEIDAPNIAAAALDALARAGDITPEAAAKGI</sequence>
<dbReference type="Gene3D" id="3.40.50.920">
    <property type="match status" value="1"/>
</dbReference>
<proteinExistence type="predicted"/>
<keyword evidence="1" id="KW-0670">Pyruvate</keyword>
<dbReference type="AlphaFoldDB" id="A0AAW5MT50"/>
<organism evidence="1 2">
    <name type="scientific">Escherichia marmotae</name>
    <dbReference type="NCBI Taxonomy" id="1499973"/>
    <lineage>
        <taxon>Bacteria</taxon>
        <taxon>Pseudomonadati</taxon>
        <taxon>Pseudomonadota</taxon>
        <taxon>Gammaproteobacteria</taxon>
        <taxon>Enterobacterales</taxon>
        <taxon>Enterobacteriaceae</taxon>
        <taxon>Escherichia</taxon>
    </lineage>
</organism>
<reference evidence="1" key="1">
    <citation type="submission" date="2022-07" db="EMBL/GenBank/DDBJ databases">
        <title>Diversity of ethanolamine utilization by human commensal Escherichia coli.</title>
        <authorList>
            <person name="Jubelin G."/>
        </authorList>
    </citation>
    <scope>NUCLEOTIDE SEQUENCE</scope>
    <source>
        <strain evidence="1">S1</strain>
    </source>
</reference>
<evidence type="ECO:0000313" key="1">
    <source>
        <dbReference type="EMBL" id="MCR6679211.1"/>
    </source>
</evidence>
<dbReference type="InterPro" id="IPR051157">
    <property type="entry name" value="PDH/Transketolase"/>
</dbReference>
<dbReference type="SUPFAM" id="SSF52922">
    <property type="entry name" value="TK C-terminal domain-like"/>
    <property type="match status" value="1"/>
</dbReference>
<evidence type="ECO:0000313" key="2">
    <source>
        <dbReference type="Proteomes" id="UP001206878"/>
    </source>
</evidence>
<name>A0AAW5MT50_9ESCH</name>
<dbReference type="Proteomes" id="UP001206878">
    <property type="component" value="Unassembled WGS sequence"/>
</dbReference>
<dbReference type="InterPro" id="IPR009014">
    <property type="entry name" value="Transketo_C/PFOR_II"/>
</dbReference>
<dbReference type="EMBL" id="JANPXH010000963">
    <property type="protein sequence ID" value="MCR6679211.1"/>
    <property type="molecule type" value="Genomic_DNA"/>
</dbReference>
<accession>A0AAW5MT50</accession>
<protein>
    <submittedName>
        <fullName evidence="1">Pyruvate dehydrogenase (Acetyl-transferring), homodimeric type</fullName>
    </submittedName>
</protein>